<dbReference type="AlphaFoldDB" id="A0A5N5CYK0"/>
<dbReference type="OrthoDB" id="10685239at2759"/>
<reference evidence="1 2" key="1">
    <citation type="journal article" date="2019" name="Sci. Rep.">
        <title>A multi-omics analysis of the grapevine pathogen Lasiodiplodia theobromae reveals that temperature affects the expression of virulence- and pathogenicity-related genes.</title>
        <authorList>
            <person name="Felix C."/>
            <person name="Meneses R."/>
            <person name="Goncalves M.F.M."/>
            <person name="Tilleman L."/>
            <person name="Duarte A.S."/>
            <person name="Jorrin-Novo J.V."/>
            <person name="Van de Peer Y."/>
            <person name="Deforce D."/>
            <person name="Van Nieuwerburgh F."/>
            <person name="Esteves A.C."/>
            <person name="Alves A."/>
        </authorList>
    </citation>
    <scope>NUCLEOTIDE SEQUENCE [LARGE SCALE GENOMIC DNA]</scope>
    <source>
        <strain evidence="1 2">LA-SOL3</strain>
    </source>
</reference>
<dbReference type="EMBL" id="VCHE01000137">
    <property type="protein sequence ID" value="KAB2570433.1"/>
    <property type="molecule type" value="Genomic_DNA"/>
</dbReference>
<comment type="caution">
    <text evidence="1">The sequence shown here is derived from an EMBL/GenBank/DDBJ whole genome shotgun (WGS) entry which is preliminary data.</text>
</comment>
<gene>
    <name evidence="1" type="ORF">DBV05_g10894</name>
</gene>
<sequence length="650" mass="73289">MTSPELKSLSQLPDGFEADLPVIDGNRDTQFADFRRARKTASIKKEVFDLVFGSPVLRCFVASSFDGLLYAGSAITEELKNKLFIKRKKIAERTEKHTKGGYWIPFDVKSVKYPTSTSDSRKEEVSKPFQEENCQFIINSYDLAPETLVLIPRTLMHLMTNATQEPDSLLLATATRIPRGLAHLAFPIHLLPKALENVRQAAIFTGVYVNPHWGNQVPFKPKLFRLSEANYTPISITSPVSAVRGFSILSKAIEISQKGKEGYFLDLHPYQPFGCDAIIHGLGNAEWDVEIKLRSNIEAGSSLVLHYDIDERGFRDPMALSDIWNFLMLYDESEKFCYWIPRDKMKLEWSPTYQGFNGSGVIRIPKQDVAAFRIDCRHSNWFSYVVDRIILPNKDVLPDSHPSLKQLAEARSNPNLNFLVPDRVEPSSLFPIFQAMCALSKQGLFLVLDENGPAGNYAYVRWNWTDQQVQTLFHKGISPSYPHDFSSPEEPAVPIHLHQVATSDGSQGRDVAHHSVDVGKWRKEKHVFIGDTLLNQSKWNKPRGVWLIPSGECRDEPRATFHRQSSEKLSALLVDYLAKDKLASSYIVSSHDIARILQNFMEDARRSSSEPVRLGGAQVIPGDYITTVGDLMRQMDDIVHSYTCCAGGGP</sequence>
<accession>A0A5N5CYK0</accession>
<protein>
    <submittedName>
        <fullName evidence="1">Uncharacterized protein</fullName>
    </submittedName>
</protein>
<organism evidence="1 2">
    <name type="scientific">Lasiodiplodia theobromae</name>
    <dbReference type="NCBI Taxonomy" id="45133"/>
    <lineage>
        <taxon>Eukaryota</taxon>
        <taxon>Fungi</taxon>
        <taxon>Dikarya</taxon>
        <taxon>Ascomycota</taxon>
        <taxon>Pezizomycotina</taxon>
        <taxon>Dothideomycetes</taxon>
        <taxon>Dothideomycetes incertae sedis</taxon>
        <taxon>Botryosphaeriales</taxon>
        <taxon>Botryosphaeriaceae</taxon>
        <taxon>Lasiodiplodia</taxon>
    </lineage>
</organism>
<dbReference type="Proteomes" id="UP000325902">
    <property type="component" value="Unassembled WGS sequence"/>
</dbReference>
<name>A0A5N5CYK0_9PEZI</name>
<evidence type="ECO:0000313" key="1">
    <source>
        <dbReference type="EMBL" id="KAB2570433.1"/>
    </source>
</evidence>
<proteinExistence type="predicted"/>
<keyword evidence="2" id="KW-1185">Reference proteome</keyword>
<evidence type="ECO:0000313" key="2">
    <source>
        <dbReference type="Proteomes" id="UP000325902"/>
    </source>
</evidence>